<evidence type="ECO:0000313" key="1">
    <source>
        <dbReference type="EMBL" id="MFC4982895.1"/>
    </source>
</evidence>
<comment type="caution">
    <text evidence="1">The sequence shown here is derived from an EMBL/GenBank/DDBJ whole genome shotgun (WGS) entry which is preliminary data.</text>
</comment>
<dbReference type="RefSeq" id="WP_167748654.1">
    <property type="nucleotide sequence ID" value="NZ_JBHSXG010000013.1"/>
</dbReference>
<evidence type="ECO:0000313" key="2">
    <source>
        <dbReference type="Proteomes" id="UP001595908"/>
    </source>
</evidence>
<protein>
    <submittedName>
        <fullName evidence="1">Uncharacterized protein</fullName>
    </submittedName>
</protein>
<dbReference type="EMBL" id="JBHSJE010000012">
    <property type="protein sequence ID" value="MFC4982895.1"/>
    <property type="molecule type" value="Genomic_DNA"/>
</dbReference>
<accession>A0ABV9VI92</accession>
<sequence length="191" mass="20354">MPAVVRLFAPQAASFRTSGKDDGSADVDWELAQRAMRLMLAHYALEDGHVRTAEREDGTLLAAAIWLPPEAGAEAADERFGGLLERELDVSLSEPSGLATVLKAACPDEPHWKVVTVCAPEDIELWDHALAAELLAPGLRAADEERAPAVAITLSVDLMAPLWPLGFGRPYEVQSAPGASVWLTARGPAAP</sequence>
<gene>
    <name evidence="1" type="ORF">ACFPL4_31900</name>
</gene>
<organism evidence="1 2">
    <name type="scientific">Streptomyces atroolivaceus</name>
    <dbReference type="NCBI Taxonomy" id="66869"/>
    <lineage>
        <taxon>Bacteria</taxon>
        <taxon>Bacillati</taxon>
        <taxon>Actinomycetota</taxon>
        <taxon>Actinomycetes</taxon>
        <taxon>Kitasatosporales</taxon>
        <taxon>Streptomycetaceae</taxon>
        <taxon>Streptomyces</taxon>
    </lineage>
</organism>
<keyword evidence="2" id="KW-1185">Reference proteome</keyword>
<dbReference type="Proteomes" id="UP001595908">
    <property type="component" value="Unassembled WGS sequence"/>
</dbReference>
<name>A0ABV9VI92_STRAZ</name>
<reference evidence="2" key="1">
    <citation type="journal article" date="2019" name="Int. J. Syst. Evol. Microbiol.">
        <title>The Global Catalogue of Microorganisms (GCM) 10K type strain sequencing project: providing services to taxonomists for standard genome sequencing and annotation.</title>
        <authorList>
            <consortium name="The Broad Institute Genomics Platform"/>
            <consortium name="The Broad Institute Genome Sequencing Center for Infectious Disease"/>
            <person name="Wu L."/>
            <person name="Ma J."/>
        </authorList>
    </citation>
    <scope>NUCLEOTIDE SEQUENCE [LARGE SCALE GENOMIC DNA]</scope>
    <source>
        <strain evidence="2">ICMP 257</strain>
    </source>
</reference>
<proteinExistence type="predicted"/>
<dbReference type="Gene3D" id="3.40.630.30">
    <property type="match status" value="1"/>
</dbReference>